<dbReference type="Pfam" id="PF00069">
    <property type="entry name" value="Pkinase"/>
    <property type="match status" value="1"/>
</dbReference>
<feature type="compositionally biased region" description="Low complexity" evidence="8">
    <location>
        <begin position="511"/>
        <end position="529"/>
    </location>
</feature>
<feature type="region of interest" description="Disordered" evidence="8">
    <location>
        <begin position="416"/>
        <end position="443"/>
    </location>
</feature>
<comment type="caution">
    <text evidence="10">The sequence shown here is derived from an EMBL/GenBank/DDBJ whole genome shotgun (WGS) entry which is preliminary data.</text>
</comment>
<keyword evidence="6 7" id="KW-0067">ATP-binding</keyword>
<keyword evidence="11" id="KW-1185">Reference proteome</keyword>
<keyword evidence="2" id="KW-0723">Serine/threonine-protein kinase</keyword>
<dbReference type="PROSITE" id="PS00108">
    <property type="entry name" value="PROTEIN_KINASE_ST"/>
    <property type="match status" value="1"/>
</dbReference>
<keyword evidence="4 7" id="KW-0547">Nucleotide-binding</keyword>
<evidence type="ECO:0000313" key="11">
    <source>
        <dbReference type="Proteomes" id="UP001500457"/>
    </source>
</evidence>
<evidence type="ECO:0000256" key="3">
    <source>
        <dbReference type="ARBA" id="ARBA00022679"/>
    </source>
</evidence>
<dbReference type="PANTHER" id="PTHR43289:SF6">
    <property type="entry name" value="SERINE_THREONINE-PROTEIN KINASE NEKL-3"/>
    <property type="match status" value="1"/>
</dbReference>
<reference evidence="11" key="1">
    <citation type="journal article" date="2019" name="Int. J. Syst. Evol. Microbiol.">
        <title>The Global Catalogue of Microorganisms (GCM) 10K type strain sequencing project: providing services to taxonomists for standard genome sequencing and annotation.</title>
        <authorList>
            <consortium name="The Broad Institute Genomics Platform"/>
            <consortium name="The Broad Institute Genome Sequencing Center for Infectious Disease"/>
            <person name="Wu L."/>
            <person name="Ma J."/>
        </authorList>
    </citation>
    <scope>NUCLEOTIDE SEQUENCE [LARGE SCALE GENOMIC DNA]</scope>
    <source>
        <strain evidence="11">JCM 17983</strain>
    </source>
</reference>
<dbReference type="SUPFAM" id="SSF56112">
    <property type="entry name" value="Protein kinase-like (PK-like)"/>
    <property type="match status" value="1"/>
</dbReference>
<evidence type="ECO:0000256" key="6">
    <source>
        <dbReference type="ARBA" id="ARBA00022840"/>
    </source>
</evidence>
<feature type="binding site" evidence="7">
    <location>
        <position position="76"/>
    </location>
    <ligand>
        <name>ATP</name>
        <dbReference type="ChEBI" id="CHEBI:30616"/>
    </ligand>
</feature>
<dbReference type="PROSITE" id="PS50011">
    <property type="entry name" value="PROTEIN_KINASE_DOM"/>
    <property type="match status" value="1"/>
</dbReference>
<dbReference type="InterPro" id="IPR008271">
    <property type="entry name" value="Ser/Thr_kinase_AS"/>
</dbReference>
<organism evidence="10 11">
    <name type="scientific">Actinomycetospora straminea</name>
    <dbReference type="NCBI Taxonomy" id="663607"/>
    <lineage>
        <taxon>Bacteria</taxon>
        <taxon>Bacillati</taxon>
        <taxon>Actinomycetota</taxon>
        <taxon>Actinomycetes</taxon>
        <taxon>Pseudonocardiales</taxon>
        <taxon>Pseudonocardiaceae</taxon>
        <taxon>Actinomycetospora</taxon>
    </lineage>
</organism>
<feature type="domain" description="Protein kinase" evidence="9">
    <location>
        <begin position="47"/>
        <end position="317"/>
    </location>
</feature>
<sequence>MEHQPRTSRLHGPVAAPSTLHSAHTAHEAAPVPVDTSVVGTVLGGRYRVGECIGAGAMGVVFTAWDRRLRRTVAVKQLAARGHRDATEDHVARARAMREGRIAARVVHPRAIAVFDVVVDGDAGSGHGPWLVMEYLPSRSLAAVLAEQGPLEPREAAWVGAQVADALGAVHEAGIVHGDIKPGNVLITDDGVAKITDFGVSRASWDTTSTGGGMVAGTPGYFAPEVARGGDPSPASDVFSLGATLYAAVENELVCGRHDNTLAVLHAMAEGRLRPATRAGVLGRPLAAMLRLDPEHRPGTGAVERALRARAGTAPFIPAPRPAPAEAGADGDHEDAVPAPRRPGTADLPATAGALPVAESVGSEPVGSDPVAPDPDRIDPEEPVAPATTTASSGLAAGPERIGGARAAAAASWLTRPGAAAAPTRTLAAGSDRRRPSRWSRPRRAAELAAASAVVLAGGIGVAIAAGTGGDTGSGPVAAPTPAPVPTSAPPEAPADPLGGTDTELPTPSVAAPLSPTDPSDPPSGGDPATVVVDYYAALPGNIDGAWAVLSDEARDESGGFEGYRRFWSGIREVRTSNVAVRGDTVTADIEFTTERGRTSRENYRFEVDRDDDGQVRIQRAQRSSDSS</sequence>
<dbReference type="SMART" id="SM00220">
    <property type="entry name" value="S_TKc"/>
    <property type="match status" value="1"/>
</dbReference>
<dbReference type="Gene3D" id="3.30.200.20">
    <property type="entry name" value="Phosphorylase Kinase, domain 1"/>
    <property type="match status" value="1"/>
</dbReference>
<gene>
    <name evidence="10" type="ORF">GCM10023203_01080</name>
</gene>
<feature type="region of interest" description="Disordered" evidence="8">
    <location>
        <begin position="605"/>
        <end position="628"/>
    </location>
</feature>
<accession>A0ABP9DVS8</accession>
<evidence type="ECO:0000256" key="7">
    <source>
        <dbReference type="PROSITE-ProRule" id="PRU10141"/>
    </source>
</evidence>
<proteinExistence type="predicted"/>
<keyword evidence="5" id="KW-0418">Kinase</keyword>
<feature type="compositionally biased region" description="Low complexity" evidence="8">
    <location>
        <begin position="416"/>
        <end position="430"/>
    </location>
</feature>
<evidence type="ECO:0000313" key="10">
    <source>
        <dbReference type="EMBL" id="GAA4858150.1"/>
    </source>
</evidence>
<evidence type="ECO:0000256" key="5">
    <source>
        <dbReference type="ARBA" id="ARBA00022777"/>
    </source>
</evidence>
<feature type="region of interest" description="Disordered" evidence="8">
    <location>
        <begin position="313"/>
        <end position="399"/>
    </location>
</feature>
<dbReference type="CDD" id="cd14014">
    <property type="entry name" value="STKc_PknB_like"/>
    <property type="match status" value="1"/>
</dbReference>
<dbReference type="Gene3D" id="1.10.510.10">
    <property type="entry name" value="Transferase(Phosphotransferase) domain 1"/>
    <property type="match status" value="1"/>
</dbReference>
<dbReference type="InterPro" id="IPR000719">
    <property type="entry name" value="Prot_kinase_dom"/>
</dbReference>
<dbReference type="RefSeq" id="WP_345378978.1">
    <property type="nucleotide sequence ID" value="NZ_BAABHQ010000001.1"/>
</dbReference>
<feature type="compositionally biased region" description="Low complexity" evidence="8">
    <location>
        <begin position="385"/>
        <end position="399"/>
    </location>
</feature>
<evidence type="ECO:0000256" key="1">
    <source>
        <dbReference type="ARBA" id="ARBA00012513"/>
    </source>
</evidence>
<evidence type="ECO:0000256" key="4">
    <source>
        <dbReference type="ARBA" id="ARBA00022741"/>
    </source>
</evidence>
<dbReference type="InterPro" id="IPR011009">
    <property type="entry name" value="Kinase-like_dom_sf"/>
</dbReference>
<evidence type="ECO:0000256" key="8">
    <source>
        <dbReference type="SAM" id="MobiDB-lite"/>
    </source>
</evidence>
<dbReference type="PANTHER" id="PTHR43289">
    <property type="entry name" value="MITOGEN-ACTIVATED PROTEIN KINASE KINASE KINASE 20-RELATED"/>
    <property type="match status" value="1"/>
</dbReference>
<evidence type="ECO:0000256" key="2">
    <source>
        <dbReference type="ARBA" id="ARBA00022527"/>
    </source>
</evidence>
<dbReference type="EMBL" id="BAABHQ010000001">
    <property type="protein sequence ID" value="GAA4858150.1"/>
    <property type="molecule type" value="Genomic_DNA"/>
</dbReference>
<feature type="region of interest" description="Disordered" evidence="8">
    <location>
        <begin position="1"/>
        <end position="31"/>
    </location>
</feature>
<feature type="compositionally biased region" description="Pro residues" evidence="8">
    <location>
        <begin position="479"/>
        <end position="494"/>
    </location>
</feature>
<keyword evidence="3" id="KW-0808">Transferase</keyword>
<dbReference type="PROSITE" id="PS00107">
    <property type="entry name" value="PROTEIN_KINASE_ATP"/>
    <property type="match status" value="1"/>
</dbReference>
<dbReference type="InterPro" id="IPR017441">
    <property type="entry name" value="Protein_kinase_ATP_BS"/>
</dbReference>
<dbReference type="Proteomes" id="UP001500457">
    <property type="component" value="Unassembled WGS sequence"/>
</dbReference>
<name>A0ABP9DVS8_9PSEU</name>
<protein>
    <recommendedName>
        <fullName evidence="1">non-specific serine/threonine protein kinase</fullName>
        <ecNumber evidence="1">2.7.11.1</ecNumber>
    </recommendedName>
</protein>
<evidence type="ECO:0000259" key="9">
    <source>
        <dbReference type="PROSITE" id="PS50011"/>
    </source>
</evidence>
<dbReference type="EC" id="2.7.11.1" evidence="1"/>
<feature type="region of interest" description="Disordered" evidence="8">
    <location>
        <begin position="471"/>
        <end position="529"/>
    </location>
</feature>